<dbReference type="HOGENOM" id="CLU_1613453_0_0_1"/>
<name>A0A0E0ECS5_9ORYZ</name>
<reference evidence="2" key="1">
    <citation type="submission" date="2015-04" db="UniProtKB">
        <authorList>
            <consortium name="EnsemblPlants"/>
        </authorList>
    </citation>
    <scope>IDENTIFICATION</scope>
</reference>
<accession>A0A0E0ECS5</accession>
<evidence type="ECO:0000256" key="1">
    <source>
        <dbReference type="SAM" id="Phobius"/>
    </source>
</evidence>
<feature type="transmembrane region" description="Helical" evidence="1">
    <location>
        <begin position="135"/>
        <end position="160"/>
    </location>
</feature>
<dbReference type="Gramene" id="OMERI07G14650.3">
    <property type="protein sequence ID" value="OMERI07G14650.3"/>
    <property type="gene ID" value="OMERI07G14650"/>
</dbReference>
<organism evidence="2">
    <name type="scientific">Oryza meridionalis</name>
    <dbReference type="NCBI Taxonomy" id="40149"/>
    <lineage>
        <taxon>Eukaryota</taxon>
        <taxon>Viridiplantae</taxon>
        <taxon>Streptophyta</taxon>
        <taxon>Embryophyta</taxon>
        <taxon>Tracheophyta</taxon>
        <taxon>Spermatophyta</taxon>
        <taxon>Magnoliopsida</taxon>
        <taxon>Liliopsida</taxon>
        <taxon>Poales</taxon>
        <taxon>Poaceae</taxon>
        <taxon>BOP clade</taxon>
        <taxon>Oryzoideae</taxon>
        <taxon>Oryzeae</taxon>
        <taxon>Oryzinae</taxon>
        <taxon>Oryza</taxon>
    </lineage>
</organism>
<dbReference type="AlphaFoldDB" id="A0A0E0ECS5"/>
<reference evidence="2" key="2">
    <citation type="submission" date="2018-05" db="EMBL/GenBank/DDBJ databases">
        <title>OmerRS3 (Oryza meridionalis Reference Sequence Version 3).</title>
        <authorList>
            <person name="Zhang J."/>
            <person name="Kudrna D."/>
            <person name="Lee S."/>
            <person name="Talag J."/>
            <person name="Welchert J."/>
            <person name="Wing R.A."/>
        </authorList>
    </citation>
    <scope>NUCLEOTIDE SEQUENCE [LARGE SCALE GENOMIC DNA]</scope>
    <source>
        <strain evidence="2">cv. OR44</strain>
    </source>
</reference>
<proteinExistence type="predicted"/>
<evidence type="ECO:0000313" key="3">
    <source>
        <dbReference type="Proteomes" id="UP000008021"/>
    </source>
</evidence>
<sequence length="165" mass="18346">MAVAVEARGFGVELTGGKGARWSRSPIIRCGECFGFSVSPWLVNNSNSILELSSSHSRVSDETLWQWRWRQITRPYSWRCCRGFRGMDMGRNFPGLDSPVLLFSSLALRRGQHGCAFRSLVVDAPGIYPQFSLHFLVYIGVFLGAFQALLVFTGAFLGAFQVSSV</sequence>
<dbReference type="EnsemblPlants" id="OMERI07G14650.3">
    <property type="protein sequence ID" value="OMERI07G14650.3"/>
    <property type="gene ID" value="OMERI07G14650"/>
</dbReference>
<keyword evidence="3" id="KW-1185">Reference proteome</keyword>
<dbReference type="Proteomes" id="UP000008021">
    <property type="component" value="Chromosome 7"/>
</dbReference>
<evidence type="ECO:0000313" key="2">
    <source>
        <dbReference type="EnsemblPlants" id="OMERI07G14650.3"/>
    </source>
</evidence>
<keyword evidence="1" id="KW-1133">Transmembrane helix</keyword>
<protein>
    <submittedName>
        <fullName evidence="2">Uncharacterized protein</fullName>
    </submittedName>
</protein>
<keyword evidence="1" id="KW-0812">Transmembrane</keyword>
<keyword evidence="1" id="KW-0472">Membrane</keyword>